<dbReference type="PANTHER" id="PTHR42794">
    <property type="entry name" value="HEMIN IMPORT ATP-BINDING PROTEIN HMUV"/>
    <property type="match status" value="1"/>
</dbReference>
<keyword evidence="7" id="KW-1185">Reference proteome</keyword>
<dbReference type="GO" id="GO:0005524">
    <property type="term" value="F:ATP binding"/>
    <property type="evidence" value="ECO:0007669"/>
    <property type="project" value="UniProtKB-KW"/>
</dbReference>
<dbReference type="InterPro" id="IPR003593">
    <property type="entry name" value="AAA+_ATPase"/>
</dbReference>
<evidence type="ECO:0000256" key="4">
    <source>
        <dbReference type="SAM" id="MobiDB-lite"/>
    </source>
</evidence>
<dbReference type="InterPro" id="IPR003439">
    <property type="entry name" value="ABC_transporter-like_ATP-bd"/>
</dbReference>
<dbReference type="SMART" id="SM00382">
    <property type="entry name" value="AAA"/>
    <property type="match status" value="1"/>
</dbReference>
<dbReference type="InterPro" id="IPR027417">
    <property type="entry name" value="P-loop_NTPase"/>
</dbReference>
<comment type="caution">
    <text evidence="6">The sequence shown here is derived from an EMBL/GenBank/DDBJ whole genome shotgun (WGS) entry which is preliminary data.</text>
</comment>
<dbReference type="CDD" id="cd03214">
    <property type="entry name" value="ABC_Iron-Siderophores_B12_Hemin"/>
    <property type="match status" value="1"/>
</dbReference>
<accession>A0A7W7VPJ8</accession>
<gene>
    <name evidence="6" type="ORF">FHS44_004863</name>
</gene>
<sequence>MTRLQLAGVSVELGGVPIVTECDLEVGDNERVGLVGPNGSGKSTLLRTVFRAVDPVAGRVALDGDDVRSLSQRQIARRAALVHQEPVTDFDFTVEDIVALGRAPWQGPFDRTGPADHDAVMNALARVNLLDYRSRQIGTLSGGEKQRVLVARAIAQDSPLLLLDEPTNHLDIHAALDLLELVRTLERTTLCVLHDLNFAASYCDRLYVLKAGRVVAGGPPADVLSPELVRDIFGVECTHLTHPTTGQLLLAFSPTPPRTPDPASGNVPLGEKMKSRVGQ</sequence>
<dbReference type="PROSITE" id="PS50893">
    <property type="entry name" value="ABC_TRANSPORTER_2"/>
    <property type="match status" value="1"/>
</dbReference>
<feature type="domain" description="ABC transporter" evidence="5">
    <location>
        <begin position="4"/>
        <end position="236"/>
    </location>
</feature>
<proteinExistence type="predicted"/>
<evidence type="ECO:0000256" key="2">
    <source>
        <dbReference type="ARBA" id="ARBA00022741"/>
    </source>
</evidence>
<dbReference type="RefSeq" id="WP_184718303.1">
    <property type="nucleotide sequence ID" value="NZ_JACHJP010000005.1"/>
</dbReference>
<evidence type="ECO:0000313" key="7">
    <source>
        <dbReference type="Proteomes" id="UP000552644"/>
    </source>
</evidence>
<keyword evidence="3 6" id="KW-0067">ATP-binding</keyword>
<dbReference type="Pfam" id="PF00005">
    <property type="entry name" value="ABC_tran"/>
    <property type="match status" value="1"/>
</dbReference>
<dbReference type="Proteomes" id="UP000552644">
    <property type="component" value="Unassembled WGS sequence"/>
</dbReference>
<protein>
    <submittedName>
        <fullName evidence="6">Iron complex transport system ATP-binding protein</fullName>
    </submittedName>
</protein>
<feature type="region of interest" description="Disordered" evidence="4">
    <location>
        <begin position="253"/>
        <end position="279"/>
    </location>
</feature>
<dbReference type="Gene3D" id="3.40.50.300">
    <property type="entry name" value="P-loop containing nucleotide triphosphate hydrolases"/>
    <property type="match status" value="1"/>
</dbReference>
<dbReference type="PROSITE" id="PS00211">
    <property type="entry name" value="ABC_TRANSPORTER_1"/>
    <property type="match status" value="1"/>
</dbReference>
<dbReference type="PANTHER" id="PTHR42794:SF2">
    <property type="entry name" value="ABC TRANSPORTER ATP-BINDING PROTEIN"/>
    <property type="match status" value="1"/>
</dbReference>
<dbReference type="AlphaFoldDB" id="A0A7W7VPJ8"/>
<keyword evidence="1" id="KW-0813">Transport</keyword>
<dbReference type="FunFam" id="3.40.50.300:FF:000134">
    <property type="entry name" value="Iron-enterobactin ABC transporter ATP-binding protein"/>
    <property type="match status" value="1"/>
</dbReference>
<dbReference type="SUPFAM" id="SSF52540">
    <property type="entry name" value="P-loop containing nucleoside triphosphate hydrolases"/>
    <property type="match status" value="1"/>
</dbReference>
<organism evidence="6 7">
    <name type="scientific">Streptosporangium saharense</name>
    <dbReference type="NCBI Taxonomy" id="1706840"/>
    <lineage>
        <taxon>Bacteria</taxon>
        <taxon>Bacillati</taxon>
        <taxon>Actinomycetota</taxon>
        <taxon>Actinomycetes</taxon>
        <taxon>Streptosporangiales</taxon>
        <taxon>Streptosporangiaceae</taxon>
        <taxon>Streptosporangium</taxon>
    </lineage>
</organism>
<dbReference type="EMBL" id="JACHJP010000005">
    <property type="protein sequence ID" value="MBB4917743.1"/>
    <property type="molecule type" value="Genomic_DNA"/>
</dbReference>
<name>A0A7W7VPJ8_9ACTN</name>
<dbReference type="InterPro" id="IPR017871">
    <property type="entry name" value="ABC_transporter-like_CS"/>
</dbReference>
<evidence type="ECO:0000256" key="1">
    <source>
        <dbReference type="ARBA" id="ARBA00022448"/>
    </source>
</evidence>
<evidence type="ECO:0000256" key="3">
    <source>
        <dbReference type="ARBA" id="ARBA00022840"/>
    </source>
</evidence>
<reference evidence="6 7" key="1">
    <citation type="submission" date="2020-08" db="EMBL/GenBank/DDBJ databases">
        <title>Genomic Encyclopedia of Type Strains, Phase III (KMG-III): the genomes of soil and plant-associated and newly described type strains.</title>
        <authorList>
            <person name="Whitman W."/>
        </authorList>
    </citation>
    <scope>NUCLEOTIDE SEQUENCE [LARGE SCALE GENOMIC DNA]</scope>
    <source>
        <strain evidence="6 7">CECT 8840</strain>
    </source>
</reference>
<dbReference type="GO" id="GO:0016887">
    <property type="term" value="F:ATP hydrolysis activity"/>
    <property type="evidence" value="ECO:0007669"/>
    <property type="project" value="InterPro"/>
</dbReference>
<evidence type="ECO:0000259" key="5">
    <source>
        <dbReference type="PROSITE" id="PS50893"/>
    </source>
</evidence>
<keyword evidence="2" id="KW-0547">Nucleotide-binding</keyword>
<evidence type="ECO:0000313" key="6">
    <source>
        <dbReference type="EMBL" id="MBB4917743.1"/>
    </source>
</evidence>